<accession>A0A7K0K0D3</accession>
<dbReference type="Proteomes" id="UP000442535">
    <property type="component" value="Unassembled WGS sequence"/>
</dbReference>
<proteinExistence type="predicted"/>
<reference evidence="1 2" key="1">
    <citation type="submission" date="2019-08" db="EMBL/GenBank/DDBJ databases">
        <title>In-depth cultivation of the pig gut microbiome towards novel bacterial diversity and tailored functional studies.</title>
        <authorList>
            <person name="Wylensek D."/>
            <person name="Hitch T.C.A."/>
            <person name="Clavel T."/>
        </authorList>
    </citation>
    <scope>NUCLEOTIDE SEQUENCE [LARGE SCALE GENOMIC DNA]</scope>
    <source>
        <strain evidence="1 2">RF-GAM-744-WT-7</strain>
    </source>
</reference>
<evidence type="ECO:0000313" key="1">
    <source>
        <dbReference type="EMBL" id="MST48946.1"/>
    </source>
</evidence>
<sequence length="92" mass="10412">MRKTEQFSITLPKEMAAEVRHRVESGLYATESEVLRDGLRTLLARDKALESWLNGRVAAAYDAYKAHPENVLDGEEVKARLGELRASRKRGK</sequence>
<dbReference type="GO" id="GO:0006355">
    <property type="term" value="P:regulation of DNA-templated transcription"/>
    <property type="evidence" value="ECO:0007669"/>
    <property type="project" value="InterPro"/>
</dbReference>
<comment type="caution">
    <text evidence="1">The sequence shown here is derived from an EMBL/GenBank/DDBJ whole genome shotgun (WGS) entry which is preliminary data.</text>
</comment>
<dbReference type="EMBL" id="VUMY01000002">
    <property type="protein sequence ID" value="MST48946.1"/>
    <property type="molecule type" value="Genomic_DNA"/>
</dbReference>
<dbReference type="SUPFAM" id="SSF47598">
    <property type="entry name" value="Ribbon-helix-helix"/>
    <property type="match status" value="1"/>
</dbReference>
<evidence type="ECO:0000313" key="2">
    <source>
        <dbReference type="Proteomes" id="UP000442535"/>
    </source>
</evidence>
<organism evidence="1 2">
    <name type="scientific">Mobiluncus porci</name>
    <dbReference type="NCBI Taxonomy" id="2652278"/>
    <lineage>
        <taxon>Bacteria</taxon>
        <taxon>Bacillati</taxon>
        <taxon>Actinomycetota</taxon>
        <taxon>Actinomycetes</taxon>
        <taxon>Actinomycetales</taxon>
        <taxon>Actinomycetaceae</taxon>
        <taxon>Mobiluncus</taxon>
    </lineage>
</organism>
<dbReference type="InterPro" id="IPR010985">
    <property type="entry name" value="Ribbon_hlx_hlx"/>
</dbReference>
<dbReference type="Gene3D" id="6.10.10.120">
    <property type="entry name" value="Antitoxin ParD1-like"/>
    <property type="match status" value="1"/>
</dbReference>
<dbReference type="CDD" id="cd22231">
    <property type="entry name" value="RHH_NikR_HicB-like"/>
    <property type="match status" value="1"/>
</dbReference>
<gene>
    <name evidence="1" type="ORF">FYJ63_01525</name>
</gene>
<dbReference type="InterPro" id="IPR038296">
    <property type="entry name" value="ParD_sf"/>
</dbReference>
<dbReference type="RefSeq" id="WP_154543136.1">
    <property type="nucleotide sequence ID" value="NZ_JAXFVG010000016.1"/>
</dbReference>
<dbReference type="AlphaFoldDB" id="A0A7K0K0D3"/>
<protein>
    <submittedName>
        <fullName evidence="1">Type II toxin-antitoxin system ParD family antitoxin</fullName>
    </submittedName>
</protein>
<name>A0A7K0K0D3_9ACTO</name>
<keyword evidence="2" id="KW-1185">Reference proteome</keyword>